<dbReference type="SMART" id="SM00327">
    <property type="entry name" value="VWA"/>
    <property type="match status" value="1"/>
</dbReference>
<feature type="domain" description="PKD" evidence="3">
    <location>
        <begin position="463"/>
        <end position="523"/>
    </location>
</feature>
<evidence type="ECO:0000256" key="2">
    <source>
        <dbReference type="SAM" id="SignalP"/>
    </source>
</evidence>
<dbReference type="InterPro" id="IPR000601">
    <property type="entry name" value="PKD_dom"/>
</dbReference>
<keyword evidence="2" id="KW-0732">Signal</keyword>
<dbReference type="EMBL" id="VFPM01000004">
    <property type="protein sequence ID" value="TQM57293.1"/>
    <property type="molecule type" value="Genomic_DNA"/>
</dbReference>
<feature type="domain" description="VWFA" evidence="4">
    <location>
        <begin position="76"/>
        <end position="247"/>
    </location>
</feature>
<dbReference type="Pfam" id="PF00092">
    <property type="entry name" value="VWA"/>
    <property type="match status" value="1"/>
</dbReference>
<dbReference type="PROSITE" id="PS50234">
    <property type="entry name" value="VWFA"/>
    <property type="match status" value="1"/>
</dbReference>
<dbReference type="Pfam" id="PF18911">
    <property type="entry name" value="PKD_4"/>
    <property type="match status" value="2"/>
</dbReference>
<dbReference type="InterPro" id="IPR002035">
    <property type="entry name" value="VWF_A"/>
</dbReference>
<dbReference type="InterPro" id="IPR022409">
    <property type="entry name" value="PKD/Chitinase_dom"/>
</dbReference>
<sequence length="673" mass="67169">MHTATRRRLVPARIRSVAAVIAATALTLGGVAMAPMASAAPTPDATASPTSVARYGTSTVTLTLDGESSTQSTPTDLVLVLDESGSIDATEFNQLNTFASSVVTAVAADGLFANGGRVGVVGFSSGAETVIPLSNNQAAVASAISSNPQSALSTCISCGLNQASAVMGVDDPARNQLVIVITDGNADGGDPTAAAATSLQAKAEVFAVGVGDGISQSTLETIASGAGDANTFAVGGFGSLAALLSTLVAAVVVPGATNPSVTVTLDAGWDLVPGSVSAGLGATVSGVTTNGFTVSRDDLGDENLVITYGIKHEGAPCGPLNVNSSVVYTDDEDATVTFPPVVVTVNCLPPVADAGPDKTVAEGSNVSLDGSGSHDPDGTITAYAWSGADPAIGTLSDTSSTVATYAGLDDGVDAVTLGVTDDNGLTDTDSTDVTVTNVAPSLTLTSCPVAPNQVGTDVSFAGTFTDPGVNDTHTMTVDWGDGVVSPATAATSPVGATHQYASAGIFDIAVTVTDDDGGSDTETCGFVVVFDPDGGFVTGGGWITSPAGAYPADPGASGRANFGFVSKYQKGATVPTGSTEFQFQAGNLNFHSSDYQWLVVAGTKAQYKGTGSVNGVSGYSFMLTATDGSPDRLRMKIWKTSDSTIVYDNQIGSGDTTNPTTALSGGQIVIHKG</sequence>
<feature type="region of interest" description="Disordered" evidence="1">
    <location>
        <begin position="355"/>
        <end position="375"/>
    </location>
</feature>
<reference evidence="5 6" key="1">
    <citation type="submission" date="2019-06" db="EMBL/GenBank/DDBJ databases">
        <title>Genome sequencing of plant associated microbes to promote plant fitness in Sorghum bicolor and Oryza sativa.</title>
        <authorList>
            <person name="Coleman-Derr D."/>
        </authorList>
    </citation>
    <scope>NUCLEOTIDE SEQUENCE [LARGE SCALE GENOMIC DNA]</scope>
    <source>
        <strain evidence="5 6">KV-663</strain>
    </source>
</reference>
<evidence type="ECO:0000313" key="5">
    <source>
        <dbReference type="EMBL" id="TQM57293.1"/>
    </source>
</evidence>
<dbReference type="SUPFAM" id="SSF49299">
    <property type="entry name" value="PKD domain"/>
    <property type="match status" value="2"/>
</dbReference>
<name>A0A543HG75_9MICO</name>
<dbReference type="PRINTS" id="PR00453">
    <property type="entry name" value="VWFADOMAIN"/>
</dbReference>
<dbReference type="Proteomes" id="UP000316747">
    <property type="component" value="Unassembled WGS sequence"/>
</dbReference>
<dbReference type="PANTHER" id="PTHR24020:SF20">
    <property type="entry name" value="PH DOMAIN-CONTAINING PROTEIN"/>
    <property type="match status" value="1"/>
</dbReference>
<dbReference type="GO" id="GO:0005975">
    <property type="term" value="P:carbohydrate metabolic process"/>
    <property type="evidence" value="ECO:0007669"/>
    <property type="project" value="UniProtKB-ARBA"/>
</dbReference>
<protein>
    <submittedName>
        <fullName evidence="5">von Willebrand factor type A domain-containing protein</fullName>
    </submittedName>
</protein>
<accession>A0A543HG75</accession>
<dbReference type="PROSITE" id="PS50093">
    <property type="entry name" value="PKD"/>
    <property type="match status" value="1"/>
</dbReference>
<dbReference type="InterPro" id="IPR050525">
    <property type="entry name" value="ECM_Assembly_Org"/>
</dbReference>
<feature type="chain" id="PRO_5022220469" evidence="2">
    <location>
        <begin position="40"/>
        <end position="673"/>
    </location>
</feature>
<keyword evidence="6" id="KW-1185">Reference proteome</keyword>
<dbReference type="SUPFAM" id="SSF53300">
    <property type="entry name" value="vWA-like"/>
    <property type="match status" value="1"/>
</dbReference>
<dbReference type="InterPro" id="IPR036465">
    <property type="entry name" value="vWFA_dom_sf"/>
</dbReference>
<dbReference type="RefSeq" id="WP_141846612.1">
    <property type="nucleotide sequence ID" value="NZ_VFPM01000004.1"/>
</dbReference>
<dbReference type="OrthoDB" id="9802683at2"/>
<proteinExistence type="predicted"/>
<feature type="signal peptide" evidence="2">
    <location>
        <begin position="1"/>
        <end position="39"/>
    </location>
</feature>
<dbReference type="AlphaFoldDB" id="A0A543HG75"/>
<dbReference type="InterPro" id="IPR035986">
    <property type="entry name" value="PKD_dom_sf"/>
</dbReference>
<dbReference type="CDD" id="cd01450">
    <property type="entry name" value="vWFA_subfamily_ECM"/>
    <property type="match status" value="1"/>
</dbReference>
<evidence type="ECO:0000256" key="1">
    <source>
        <dbReference type="SAM" id="MobiDB-lite"/>
    </source>
</evidence>
<dbReference type="InterPro" id="IPR013783">
    <property type="entry name" value="Ig-like_fold"/>
</dbReference>
<organism evidence="5 6">
    <name type="scientific">Humibacillus xanthopallidus</name>
    <dbReference type="NCBI Taxonomy" id="412689"/>
    <lineage>
        <taxon>Bacteria</taxon>
        <taxon>Bacillati</taxon>
        <taxon>Actinomycetota</taxon>
        <taxon>Actinomycetes</taxon>
        <taxon>Micrococcales</taxon>
        <taxon>Intrasporangiaceae</taxon>
        <taxon>Humibacillus</taxon>
    </lineage>
</organism>
<evidence type="ECO:0000313" key="6">
    <source>
        <dbReference type="Proteomes" id="UP000316747"/>
    </source>
</evidence>
<dbReference type="PANTHER" id="PTHR24020">
    <property type="entry name" value="COLLAGEN ALPHA"/>
    <property type="match status" value="1"/>
</dbReference>
<gene>
    <name evidence="5" type="ORF">FBY41_4114</name>
</gene>
<evidence type="ECO:0000259" key="4">
    <source>
        <dbReference type="PROSITE" id="PS50234"/>
    </source>
</evidence>
<evidence type="ECO:0000259" key="3">
    <source>
        <dbReference type="PROSITE" id="PS50093"/>
    </source>
</evidence>
<dbReference type="SMART" id="SM00089">
    <property type="entry name" value="PKD"/>
    <property type="match status" value="2"/>
</dbReference>
<comment type="caution">
    <text evidence="5">The sequence shown here is derived from an EMBL/GenBank/DDBJ whole genome shotgun (WGS) entry which is preliminary data.</text>
</comment>
<dbReference type="Gene3D" id="3.40.50.410">
    <property type="entry name" value="von Willebrand factor, type A domain"/>
    <property type="match status" value="1"/>
</dbReference>
<dbReference type="CDD" id="cd00146">
    <property type="entry name" value="PKD"/>
    <property type="match status" value="2"/>
</dbReference>
<dbReference type="Gene3D" id="2.60.40.10">
    <property type="entry name" value="Immunoglobulins"/>
    <property type="match status" value="2"/>
</dbReference>